<keyword evidence="3" id="KW-1185">Reference proteome</keyword>
<protein>
    <recommendedName>
        <fullName evidence="4">DUF3800 domain-containing protein</fullName>
    </recommendedName>
</protein>
<sequence>MSYSEAAATYSIFLDESSQTKHRYLTLGALVLDNRFVSLFDHCIAHARKLELPNGELKWGKVSKAKLFAYKLVADCFFDVVDDYTPLEFHCLVVDTTKRKEHVFNQGDKEIGFNKEVYQLLHKCARLYPEPMFHVHADHRDTPSSLDELQTILNAGRKKKGDTRHQPFRRVHFRNSKDVHCLQVVDLLLGAVTHRLNGHHLVQEPSQRIHSWPRQDSGRMARYEPERQIHGLA</sequence>
<organism evidence="2 3">
    <name type="scientific">Pararhizobium capsulatum DSM 1112</name>
    <dbReference type="NCBI Taxonomy" id="1121113"/>
    <lineage>
        <taxon>Bacteria</taxon>
        <taxon>Pseudomonadati</taxon>
        <taxon>Pseudomonadota</taxon>
        <taxon>Alphaproteobacteria</taxon>
        <taxon>Hyphomicrobiales</taxon>
        <taxon>Rhizobiaceae</taxon>
        <taxon>Rhizobium/Agrobacterium group</taxon>
        <taxon>Pararhizobium</taxon>
    </lineage>
</organism>
<reference evidence="2 3" key="1">
    <citation type="submission" date="2023-07" db="EMBL/GenBank/DDBJ databases">
        <title>Genomic Encyclopedia of Type Strains, Phase IV (KMG-IV): sequencing the most valuable type-strain genomes for metagenomic binning, comparative biology and taxonomic classification.</title>
        <authorList>
            <person name="Goeker M."/>
        </authorList>
    </citation>
    <scope>NUCLEOTIDE SEQUENCE [LARGE SCALE GENOMIC DNA]</scope>
    <source>
        <strain evidence="2 3">DSM 1112</strain>
    </source>
</reference>
<evidence type="ECO:0000313" key="2">
    <source>
        <dbReference type="EMBL" id="MDQ0320006.1"/>
    </source>
</evidence>
<evidence type="ECO:0000313" key="3">
    <source>
        <dbReference type="Proteomes" id="UP001230207"/>
    </source>
</evidence>
<name>A0ABU0BP28_9HYPH</name>
<dbReference type="InterPro" id="IPR024524">
    <property type="entry name" value="DUF3800"/>
</dbReference>
<evidence type="ECO:0000256" key="1">
    <source>
        <dbReference type="SAM" id="MobiDB-lite"/>
    </source>
</evidence>
<proteinExistence type="predicted"/>
<dbReference type="Pfam" id="PF12686">
    <property type="entry name" value="DUF3800"/>
    <property type="match status" value="1"/>
</dbReference>
<dbReference type="RefSeq" id="WP_307229368.1">
    <property type="nucleotide sequence ID" value="NZ_JAUSVF010000001.1"/>
</dbReference>
<dbReference type="EMBL" id="JAUSVF010000001">
    <property type="protein sequence ID" value="MDQ0320006.1"/>
    <property type="molecule type" value="Genomic_DNA"/>
</dbReference>
<dbReference type="Proteomes" id="UP001230207">
    <property type="component" value="Unassembled WGS sequence"/>
</dbReference>
<comment type="caution">
    <text evidence="2">The sequence shown here is derived from an EMBL/GenBank/DDBJ whole genome shotgun (WGS) entry which is preliminary data.</text>
</comment>
<evidence type="ECO:0008006" key="4">
    <source>
        <dbReference type="Google" id="ProtNLM"/>
    </source>
</evidence>
<feature type="region of interest" description="Disordered" evidence="1">
    <location>
        <begin position="206"/>
        <end position="233"/>
    </location>
</feature>
<feature type="compositionally biased region" description="Basic and acidic residues" evidence="1">
    <location>
        <begin position="216"/>
        <end position="233"/>
    </location>
</feature>
<accession>A0ABU0BP28</accession>
<gene>
    <name evidence="2" type="ORF">QO002_002144</name>
</gene>